<dbReference type="SUPFAM" id="SSF75304">
    <property type="entry name" value="Amidase signature (AS) enzymes"/>
    <property type="match status" value="1"/>
</dbReference>
<evidence type="ECO:0000313" key="2">
    <source>
        <dbReference type="EMBL" id="XBV85250.1"/>
    </source>
</evidence>
<dbReference type="Gene3D" id="3.90.1300.10">
    <property type="entry name" value="Amidase signature (AS) domain"/>
    <property type="match status" value="1"/>
</dbReference>
<dbReference type="AlphaFoldDB" id="A0AAU7U9H2"/>
<dbReference type="PANTHER" id="PTHR42678:SF34">
    <property type="entry name" value="OS04G0183300 PROTEIN"/>
    <property type="match status" value="1"/>
</dbReference>
<evidence type="ECO:0000259" key="1">
    <source>
        <dbReference type="Pfam" id="PF01425"/>
    </source>
</evidence>
<accession>A0AAU7U9H2</accession>
<dbReference type="InterPro" id="IPR036928">
    <property type="entry name" value="AS_sf"/>
</dbReference>
<protein>
    <submittedName>
        <fullName evidence="2">Amidase family protein</fullName>
    </submittedName>
</protein>
<reference evidence="2" key="1">
    <citation type="submission" date="2024-06" db="EMBL/GenBank/DDBJ databases">
        <title>Draft Genome Sequence of Deinococcus sonorensis Type Strain KR-87, a Biofilm Producing Representative of the Genus Deinococcus.</title>
        <authorList>
            <person name="Boren L.S."/>
            <person name="Grosso R.A."/>
            <person name="Hugenberg-Cox A.N."/>
            <person name="Hill J.T.E."/>
            <person name="Albert C.M."/>
            <person name="Tuohy J.M."/>
        </authorList>
    </citation>
    <scope>NUCLEOTIDE SEQUENCE</scope>
    <source>
        <strain evidence="2">KR-87</strain>
    </source>
</reference>
<gene>
    <name evidence="2" type="ORF">ABOD76_17675</name>
</gene>
<dbReference type="KEGG" id="dsc:ABOD76_17675"/>
<organism evidence="2">
    <name type="scientific">Deinococcus sonorensis KR-87</name>
    <dbReference type="NCBI Taxonomy" id="694439"/>
    <lineage>
        <taxon>Bacteria</taxon>
        <taxon>Thermotogati</taxon>
        <taxon>Deinococcota</taxon>
        <taxon>Deinococci</taxon>
        <taxon>Deinococcales</taxon>
        <taxon>Deinococcaceae</taxon>
        <taxon>Deinococcus</taxon>
    </lineage>
</organism>
<dbReference type="EMBL" id="CP158299">
    <property type="protein sequence ID" value="XBV85250.1"/>
    <property type="molecule type" value="Genomic_DNA"/>
</dbReference>
<name>A0AAU7U9H2_9DEIO</name>
<dbReference type="Pfam" id="PF01425">
    <property type="entry name" value="Amidase"/>
    <property type="match status" value="1"/>
</dbReference>
<sequence>MDILSLTVEQLSTALREGSLTAGAVVELYLGRIERFNPALRAVLEVNPQARDEAARLDRLPQEQRGPLHGVPVLLKDNVDTAAPLHTTAGSRLMAQHQPAADAPLAARLRAAGAIIIGKANLTEWANFMTLGMPNGYSSHGGQTVNPWRAGHDTGGSSSGSGAAVAARLAPIAIGSETSGSILSPSHQNGVIGLKPTVGLVPRTGVVPISHSQDTAGPMGRSAGDLALLMQVMQGADEQDPASQAAPQLDFTLQPGALQGARLGVVRDGAWERLTAPEREQLESALKVLSEAGAVLSDVQLSSAAELEGWLLDVLVYEFKHDLNRYLSGVTQGPRSLAEVIERSDEDPETLQRYGMTLLQAAQGTRGDLSERAYELSRARDLRLSGPEGLDPWFEQGLQALVFPKYLGAAVGAKAGYPSVSVPVGLAAGVPVGLQLCGPAWSDVRLLSLAQDLHQRIGGFQPAPDPA</sequence>
<dbReference type="PANTHER" id="PTHR42678">
    <property type="entry name" value="AMIDASE"/>
    <property type="match status" value="1"/>
</dbReference>
<dbReference type="InterPro" id="IPR023631">
    <property type="entry name" value="Amidase_dom"/>
</dbReference>
<proteinExistence type="predicted"/>
<feature type="domain" description="Amidase" evidence="1">
    <location>
        <begin position="25"/>
        <end position="447"/>
    </location>
</feature>
<dbReference type="RefSeq" id="WP_350243287.1">
    <property type="nucleotide sequence ID" value="NZ_CP158299.1"/>
</dbReference>